<evidence type="ECO:0000313" key="2">
    <source>
        <dbReference type="EMBL" id="GGP48514.1"/>
    </source>
</evidence>
<proteinExistence type="predicted"/>
<evidence type="ECO:0000313" key="3">
    <source>
        <dbReference type="Proteomes" id="UP000654367"/>
    </source>
</evidence>
<accession>A0ABQ2Q3Z6</accession>
<reference evidence="3" key="1">
    <citation type="journal article" date="2019" name="Int. J. Syst. Evol. Microbiol.">
        <title>The Global Catalogue of Microorganisms (GCM) 10K type strain sequencing project: providing services to taxonomists for standard genome sequencing and annotation.</title>
        <authorList>
            <consortium name="The Broad Institute Genomics Platform"/>
            <consortium name="The Broad Institute Genome Sequencing Center for Infectious Disease"/>
            <person name="Wu L."/>
            <person name="Ma J."/>
        </authorList>
    </citation>
    <scope>NUCLEOTIDE SEQUENCE [LARGE SCALE GENOMIC DNA]</scope>
    <source>
        <strain evidence="3">JCM 32304</strain>
    </source>
</reference>
<keyword evidence="3" id="KW-1185">Reference proteome</keyword>
<feature type="transmembrane region" description="Helical" evidence="1">
    <location>
        <begin position="232"/>
        <end position="251"/>
    </location>
</feature>
<feature type="transmembrane region" description="Helical" evidence="1">
    <location>
        <begin position="12"/>
        <end position="33"/>
    </location>
</feature>
<dbReference type="InterPro" id="IPR009339">
    <property type="entry name" value="DUF998"/>
</dbReference>
<name>A0ABQ2Q3Z6_9GAMM</name>
<sequence length="270" mass="30279">MIDTNMPNPKRLGMLLFALNLVVNRLIFASFFWHKHDQYQVISRIRNYDLHLVIVLMSLATAVICSFGVGSALLAEAGGISVDMLMIRPDTLGDYMNSPLAVVFNLSLLAGGSCLLLSMVAVFHTYQDGLSRYLAMMGGIVGASIILMGVFPINFLDIHRKVSTLYLFSSIVLHCVCVLDYFKPGSTMNKRMLAFTIMALISGGLLLQLLNWNLLDFPECSTYMPQYCGVSLAMWSLTQANILWCVCLSFHMMKAIKTQQKVVYKWLENY</sequence>
<feature type="transmembrane region" description="Helical" evidence="1">
    <location>
        <begin position="165"/>
        <end position="182"/>
    </location>
</feature>
<evidence type="ECO:0000256" key="1">
    <source>
        <dbReference type="SAM" id="Phobius"/>
    </source>
</evidence>
<feature type="transmembrane region" description="Helical" evidence="1">
    <location>
        <begin position="100"/>
        <end position="126"/>
    </location>
</feature>
<keyword evidence="1" id="KW-0812">Transmembrane</keyword>
<dbReference type="EMBL" id="BMQV01000010">
    <property type="protein sequence ID" value="GGP48514.1"/>
    <property type="molecule type" value="Genomic_DNA"/>
</dbReference>
<feature type="transmembrane region" description="Helical" evidence="1">
    <location>
        <begin position="53"/>
        <end position="80"/>
    </location>
</feature>
<gene>
    <name evidence="2" type="ORF">GCM10009409_14010</name>
</gene>
<dbReference type="Proteomes" id="UP000654367">
    <property type="component" value="Unassembled WGS sequence"/>
</dbReference>
<comment type="caution">
    <text evidence="2">The sequence shown here is derived from an EMBL/GenBank/DDBJ whole genome shotgun (WGS) entry which is preliminary data.</text>
</comment>
<feature type="transmembrane region" description="Helical" evidence="1">
    <location>
        <begin position="194"/>
        <end position="212"/>
    </location>
</feature>
<protein>
    <recommendedName>
        <fullName evidence="4">DUF998 domain-containing protein</fullName>
    </recommendedName>
</protein>
<keyword evidence="1" id="KW-1133">Transmembrane helix</keyword>
<organism evidence="2 3">
    <name type="scientific">Shewanella saliphila</name>
    <dbReference type="NCBI Taxonomy" id="2282698"/>
    <lineage>
        <taxon>Bacteria</taxon>
        <taxon>Pseudomonadati</taxon>
        <taxon>Pseudomonadota</taxon>
        <taxon>Gammaproteobacteria</taxon>
        <taxon>Alteromonadales</taxon>
        <taxon>Shewanellaceae</taxon>
        <taxon>Shewanella</taxon>
    </lineage>
</organism>
<evidence type="ECO:0008006" key="4">
    <source>
        <dbReference type="Google" id="ProtNLM"/>
    </source>
</evidence>
<keyword evidence="1" id="KW-0472">Membrane</keyword>
<feature type="transmembrane region" description="Helical" evidence="1">
    <location>
        <begin position="133"/>
        <end position="153"/>
    </location>
</feature>
<dbReference type="Pfam" id="PF06197">
    <property type="entry name" value="DUF998"/>
    <property type="match status" value="1"/>
</dbReference>